<name>A0A0M3IU02_ASCLU</name>
<feature type="domain" description="C-type lectin" evidence="1">
    <location>
        <begin position="11"/>
        <end position="117"/>
    </location>
</feature>
<dbReference type="Gene3D" id="3.10.100.10">
    <property type="entry name" value="Mannose-Binding Protein A, subunit A"/>
    <property type="match status" value="3"/>
</dbReference>
<sequence>LHIGLQIFHWKSQTNAEIFCEEQRSHLASIHSIDENNFIIELSLSDAPYSEKTWIGLRDLRRPTGISEYSWMDGTQLDYVIWERYVSVNASRCIAISTDAFYWVEHDCNQLSAFVCKRPAKIFHWKSQTNAEIFCEEQRSHLASIHSIDENNFIVELSLSDAPYSEKTWIGLRDLRRPTGIRLQIFHWKSQTNAEIFCEEQRSHLASIHSIDENNFIIELSLSDAPYSEKTWIGLRDLRRPTGTSEYSWMDGTQLDYVIWERYVSVNASRCIAISTDAFYWVEHDCNQLSAFVCKRSAE</sequence>
<dbReference type="PANTHER" id="PTHR22803">
    <property type="entry name" value="MANNOSE, PHOSPHOLIPASE, LECTIN RECEPTOR RELATED"/>
    <property type="match status" value="1"/>
</dbReference>
<dbReference type="WBParaSite" id="ALUE_0002223001-mRNA-1">
    <property type="protein sequence ID" value="ALUE_0002223001-mRNA-1"/>
    <property type="gene ID" value="ALUE_0002223001"/>
</dbReference>
<dbReference type="InterPro" id="IPR001304">
    <property type="entry name" value="C-type_lectin-like"/>
</dbReference>
<dbReference type="SUPFAM" id="SSF56436">
    <property type="entry name" value="C-type lectin-like"/>
    <property type="match status" value="3"/>
</dbReference>
<dbReference type="InterPro" id="IPR016186">
    <property type="entry name" value="C-type_lectin-like/link_sf"/>
</dbReference>
<evidence type="ECO:0000313" key="3">
    <source>
        <dbReference type="WBParaSite" id="ALUE_0002223001-mRNA-1"/>
    </source>
</evidence>
<organism evidence="2 3">
    <name type="scientific">Ascaris lumbricoides</name>
    <name type="common">Giant roundworm</name>
    <dbReference type="NCBI Taxonomy" id="6252"/>
    <lineage>
        <taxon>Eukaryota</taxon>
        <taxon>Metazoa</taxon>
        <taxon>Ecdysozoa</taxon>
        <taxon>Nematoda</taxon>
        <taxon>Chromadorea</taxon>
        <taxon>Rhabditida</taxon>
        <taxon>Spirurina</taxon>
        <taxon>Ascaridomorpha</taxon>
        <taxon>Ascaridoidea</taxon>
        <taxon>Ascarididae</taxon>
        <taxon>Ascaris</taxon>
    </lineage>
</organism>
<accession>A0A0M3IU02</accession>
<evidence type="ECO:0000259" key="1">
    <source>
        <dbReference type="PROSITE" id="PS50041"/>
    </source>
</evidence>
<dbReference type="Pfam" id="PF00059">
    <property type="entry name" value="Lectin_C"/>
    <property type="match status" value="3"/>
</dbReference>
<dbReference type="SMART" id="SM00034">
    <property type="entry name" value="CLECT"/>
    <property type="match status" value="2"/>
</dbReference>
<dbReference type="InterPro" id="IPR050111">
    <property type="entry name" value="C-type_lectin/snaclec_domain"/>
</dbReference>
<feature type="domain" description="C-type lectin" evidence="1">
    <location>
        <begin position="189"/>
        <end position="295"/>
    </location>
</feature>
<keyword evidence="2" id="KW-1185">Reference proteome</keyword>
<dbReference type="CDD" id="cd00037">
    <property type="entry name" value="CLECT"/>
    <property type="match status" value="3"/>
</dbReference>
<dbReference type="PROSITE" id="PS50041">
    <property type="entry name" value="C_TYPE_LECTIN_2"/>
    <property type="match status" value="3"/>
</dbReference>
<reference evidence="3" key="1">
    <citation type="submission" date="2017-02" db="UniProtKB">
        <authorList>
            <consortium name="WormBaseParasite"/>
        </authorList>
    </citation>
    <scope>IDENTIFICATION</scope>
</reference>
<dbReference type="Proteomes" id="UP000036681">
    <property type="component" value="Unplaced"/>
</dbReference>
<proteinExistence type="predicted"/>
<evidence type="ECO:0000313" key="2">
    <source>
        <dbReference type="Proteomes" id="UP000036681"/>
    </source>
</evidence>
<dbReference type="AlphaFoldDB" id="A0A0M3IU02"/>
<feature type="domain" description="C-type lectin" evidence="1">
    <location>
        <begin position="126"/>
        <end position="188"/>
    </location>
</feature>
<protein>
    <submittedName>
        <fullName evidence="3">C-type lectin domain-containing protein</fullName>
    </submittedName>
</protein>
<dbReference type="InterPro" id="IPR016187">
    <property type="entry name" value="CTDL_fold"/>
</dbReference>